<dbReference type="InterPro" id="IPR023213">
    <property type="entry name" value="CAT-like_dom_sf"/>
</dbReference>
<dbReference type="InterPro" id="IPR010080">
    <property type="entry name" value="Thioester_reductase-like_dom"/>
</dbReference>
<dbReference type="InterPro" id="IPR020845">
    <property type="entry name" value="AMP-binding_CS"/>
</dbReference>
<comment type="caution">
    <text evidence="6">The sequence shown here is derived from an EMBL/GenBank/DDBJ whole genome shotgun (WGS) entry which is preliminary data.</text>
</comment>
<evidence type="ECO:0000256" key="1">
    <source>
        <dbReference type="ARBA" id="ARBA00001957"/>
    </source>
</evidence>
<evidence type="ECO:0000256" key="2">
    <source>
        <dbReference type="ARBA" id="ARBA00022450"/>
    </source>
</evidence>
<dbReference type="GO" id="GO:0016874">
    <property type="term" value="F:ligase activity"/>
    <property type="evidence" value="ECO:0007669"/>
    <property type="project" value="UniProtKB-KW"/>
</dbReference>
<dbReference type="RefSeq" id="WP_162424097.1">
    <property type="nucleotide sequence ID" value="NZ_WVIE01000017.1"/>
</dbReference>
<gene>
    <name evidence="6" type="ORF">GS601_14980</name>
</gene>
<name>A0A8J8CJ30_9CYAN</name>
<dbReference type="PIRSF" id="PIRSF001617">
    <property type="entry name" value="Alpha-AR"/>
    <property type="match status" value="1"/>
</dbReference>
<protein>
    <submittedName>
        <fullName evidence="6">Amino acid adenylation domain-containing protein</fullName>
    </submittedName>
</protein>
<dbReference type="InterPro" id="IPR045851">
    <property type="entry name" value="AMP-bd_C_sf"/>
</dbReference>
<dbReference type="CDD" id="cd05235">
    <property type="entry name" value="SDR_e1"/>
    <property type="match status" value="1"/>
</dbReference>
<dbReference type="SUPFAM" id="SSF56801">
    <property type="entry name" value="Acetyl-CoA synthetase-like"/>
    <property type="match status" value="1"/>
</dbReference>
<dbReference type="Pfam" id="PF00550">
    <property type="entry name" value="PP-binding"/>
    <property type="match status" value="1"/>
</dbReference>
<dbReference type="GO" id="GO:0072330">
    <property type="term" value="P:monocarboxylic acid biosynthetic process"/>
    <property type="evidence" value="ECO:0007669"/>
    <property type="project" value="UniProtKB-ARBA"/>
</dbReference>
<evidence type="ECO:0000259" key="5">
    <source>
        <dbReference type="PROSITE" id="PS50075"/>
    </source>
</evidence>
<dbReference type="Gene3D" id="3.30.559.10">
    <property type="entry name" value="Chloramphenicol acetyltransferase-like domain"/>
    <property type="match status" value="1"/>
</dbReference>
<dbReference type="Gene3D" id="3.40.50.720">
    <property type="entry name" value="NAD(P)-binding Rossmann-like Domain"/>
    <property type="match status" value="1"/>
</dbReference>
<dbReference type="FunFam" id="3.40.50.980:FF:000001">
    <property type="entry name" value="Non-ribosomal peptide synthetase"/>
    <property type="match status" value="1"/>
</dbReference>
<dbReference type="Pfam" id="PF13193">
    <property type="entry name" value="AMP-binding_C"/>
    <property type="match status" value="1"/>
</dbReference>
<dbReference type="FunFam" id="1.10.1200.10:FF:000016">
    <property type="entry name" value="Non-ribosomal peptide synthase"/>
    <property type="match status" value="1"/>
</dbReference>
<dbReference type="Gene3D" id="3.40.50.1820">
    <property type="entry name" value="alpha/beta hydrolase"/>
    <property type="match status" value="1"/>
</dbReference>
<dbReference type="InterPro" id="IPR001242">
    <property type="entry name" value="Condensation_dom"/>
</dbReference>
<keyword evidence="7" id="KW-1185">Reference proteome</keyword>
<dbReference type="InterPro" id="IPR036291">
    <property type="entry name" value="NAD(P)-bd_dom_sf"/>
</dbReference>
<dbReference type="CDD" id="cd19543">
    <property type="entry name" value="DCL_NRPS"/>
    <property type="match status" value="1"/>
</dbReference>
<sequence>MKAKNVADIYELSPMQQGLLFHTLHDPNSIAYFDQNSFTLRGNLNISAFKRAWEIALEQHSILRTSFHWATLKKPVQVVHQQIELPWQELDWREQTSIEQQENLRAFLAVDRAQGFEMTTAPLLRLTLIHLTEDTYQFTFSKHHILLDGWSRLLVFKEVFNLYTTLTTGETFQLPPSPSFRNYITWLRQQDSLQAETFWRKMLQGFIAPTPLGVDQPVSNPLSTTDPYTVQRLDLPQIGADLQQFARQHQLTPTTLVLAAWSLLLSRYSGESDVVFGITSSGRPASLSGVEAIAGLFINTLPVRVQVNPEATLVPWLQQFQAGQVEMRQYEYSSLVQIQGWSELPRGVPLFESLVITENYPVDTSLQRQANELNIEGVLSFGRSHYPLSLVIGLGSQVFLELTYDDRRFNADTINRLLGHLQTLLTGMIVEPNQRLKEIPLLTAKEQQTLVKEWNQTSTEIPELCLHEWVEAQVQHTPTAIALRYHDTSLTYDTLNQRANHLAHHLQQAGVTAGTRVGLFLDRSPTLLIALLAVLKAGGTYVPLDPAYPTERLTFILSDAQVALLLTDTSLETLFPFAGRVLPLDSLWNNNGSSPRSPQPCSVTPDALVYILYTSGSTGRPKGVQIPHRAVVNFLSSMQQDLKVRPGDVLLAVTSLSFDIAVLELLLPLVVGATVELVDRATAVDGQRLAATLTRTQATFMQATPATWRLLLEAGWQGRSTLTLLCGGEALTPDLAAQLLPRAAALWNLYGPTETTIWSTRHRLTTATDAAVVGHPLSNTQLYILDQQQQPVPIGVVGELYIGGAGVARGYVGRADLTAARFVPDAFSAVPGARLYRTGDRVKYRADGSVEYVGRVDDQVKLRGFRIELGEIEAVLSQHPQVRQAVVLLTGEHSQQYLCAFLVLEKDQTIVADELRFFLKEILPQYMIPSTFIVLESLPLTPNRKIDRQALAAIDSIELPPTTSYIQPETPDEQQLATIWMEILGVQQVGTQDNFFDLGGHSILVIQLWTRIKELFQVEIPLRSLFEAPTITEQVKVITNLQQQVQFTQELVTTIAVDLRKEAVLDVDIQPETEYAIETSPPDAILLTGATGFLGAFLLHQLLQQTSATIYCLVRASTIEQARERLQRNLEAYALWNQNFAHRILPVLGDLAQPKLGLTSDQFQTLADRIDVIYHNGALVNFVYSYSTLKAANVLGTQEVLRLAAMIRTKPVHFISTFSVFSNVDRLEKIEVREEDTPEACESLQSGYAQSKWVSERLAAIANSRGIPVCIYRLGRITGDTQTGICNTDDFMSRMIKGCIQIGYIPEPDSDTLVDMTPVDYASQVIVHLSQQQQLLGQVFHVVNPTPIRIQQLLNWLIGSSGYSLKAVSYEQWREELIKVTKSSQDNALYPLLPRFLLKSTEESKDSQLNLSESKFDCRNTLKGLQGTSISCPQVSDKLLKTYFQYYKQSNYLKSPSTIVRTESGSDNAVVAKA</sequence>
<dbReference type="PROSITE" id="PS00455">
    <property type="entry name" value="AMP_BINDING"/>
    <property type="match status" value="1"/>
</dbReference>
<dbReference type="InterPro" id="IPR009081">
    <property type="entry name" value="PP-bd_ACP"/>
</dbReference>
<dbReference type="Gene3D" id="3.40.50.980">
    <property type="match status" value="2"/>
</dbReference>
<dbReference type="InterPro" id="IPR013120">
    <property type="entry name" value="FAR_NAD-bd"/>
</dbReference>
<dbReference type="Pfam" id="PF07993">
    <property type="entry name" value="NAD_binding_4"/>
    <property type="match status" value="1"/>
</dbReference>
<dbReference type="Gene3D" id="3.30.559.30">
    <property type="entry name" value="Nonribosomal peptide synthetase, condensation domain"/>
    <property type="match status" value="1"/>
</dbReference>
<keyword evidence="4" id="KW-0436">Ligase</keyword>
<keyword evidence="2" id="KW-0596">Phosphopantetheine</keyword>
<proteinExistence type="predicted"/>
<dbReference type="NCBIfam" id="TIGR01733">
    <property type="entry name" value="AA-adenyl-dom"/>
    <property type="match status" value="1"/>
</dbReference>
<dbReference type="FunFam" id="2.30.38.10:FF:000001">
    <property type="entry name" value="Non-ribosomal peptide synthetase PvdI"/>
    <property type="match status" value="1"/>
</dbReference>
<dbReference type="PANTHER" id="PTHR44845">
    <property type="entry name" value="CARRIER DOMAIN-CONTAINING PROTEIN"/>
    <property type="match status" value="1"/>
</dbReference>
<dbReference type="InterPro" id="IPR025110">
    <property type="entry name" value="AMP-bd_C"/>
</dbReference>
<dbReference type="Gene3D" id="3.30.300.30">
    <property type="match status" value="1"/>
</dbReference>
<dbReference type="GO" id="GO:0008610">
    <property type="term" value="P:lipid biosynthetic process"/>
    <property type="evidence" value="ECO:0007669"/>
    <property type="project" value="UniProtKB-ARBA"/>
</dbReference>
<feature type="domain" description="Carrier" evidence="5">
    <location>
        <begin position="967"/>
        <end position="1042"/>
    </location>
</feature>
<dbReference type="SUPFAM" id="SSF51735">
    <property type="entry name" value="NAD(P)-binding Rossmann-fold domains"/>
    <property type="match status" value="1"/>
</dbReference>
<dbReference type="GO" id="GO:0044550">
    <property type="term" value="P:secondary metabolite biosynthetic process"/>
    <property type="evidence" value="ECO:0007669"/>
    <property type="project" value="UniProtKB-ARBA"/>
</dbReference>
<dbReference type="InterPro" id="IPR029058">
    <property type="entry name" value="AB_hydrolase_fold"/>
</dbReference>
<evidence type="ECO:0000256" key="3">
    <source>
        <dbReference type="ARBA" id="ARBA00022553"/>
    </source>
</evidence>
<evidence type="ECO:0000313" key="6">
    <source>
        <dbReference type="EMBL" id="NDJ18573.1"/>
    </source>
</evidence>
<evidence type="ECO:0000313" key="7">
    <source>
        <dbReference type="Proteomes" id="UP000646053"/>
    </source>
</evidence>
<dbReference type="CDD" id="cd12116">
    <property type="entry name" value="A_NRPS_Ta1_like"/>
    <property type="match status" value="1"/>
</dbReference>
<dbReference type="PROSITE" id="PS50075">
    <property type="entry name" value="CARRIER"/>
    <property type="match status" value="1"/>
</dbReference>
<dbReference type="SUPFAM" id="SSF52777">
    <property type="entry name" value="CoA-dependent acyltransferases"/>
    <property type="match status" value="2"/>
</dbReference>
<dbReference type="GO" id="GO:0043041">
    <property type="term" value="P:amino acid activation for nonribosomal peptide biosynthetic process"/>
    <property type="evidence" value="ECO:0007669"/>
    <property type="project" value="UniProtKB-ARBA"/>
</dbReference>
<dbReference type="PANTHER" id="PTHR44845:SF6">
    <property type="entry name" value="BETA-ALANINE-ACTIVATING ENZYME"/>
    <property type="match status" value="1"/>
</dbReference>
<dbReference type="InterPro" id="IPR036736">
    <property type="entry name" value="ACP-like_sf"/>
</dbReference>
<dbReference type="SUPFAM" id="SSF47336">
    <property type="entry name" value="ACP-like"/>
    <property type="match status" value="1"/>
</dbReference>
<organism evidence="6 7">
    <name type="scientific">Myxacorys almedinensis A</name>
    <dbReference type="NCBI Taxonomy" id="2690445"/>
    <lineage>
        <taxon>Bacteria</taxon>
        <taxon>Bacillati</taxon>
        <taxon>Cyanobacteriota</taxon>
        <taxon>Cyanophyceae</taxon>
        <taxon>Leptolyngbyales</taxon>
        <taxon>Leptolyngbyaceae</taxon>
        <taxon>Myxacorys</taxon>
        <taxon>Myxacorys almedinensis</taxon>
    </lineage>
</organism>
<dbReference type="FunFam" id="3.30.300.30:FF:000010">
    <property type="entry name" value="Enterobactin synthetase component F"/>
    <property type="match status" value="1"/>
</dbReference>
<dbReference type="EMBL" id="WVIE01000017">
    <property type="protein sequence ID" value="NDJ18573.1"/>
    <property type="molecule type" value="Genomic_DNA"/>
</dbReference>
<dbReference type="InterPro" id="IPR000873">
    <property type="entry name" value="AMP-dep_synth/lig_dom"/>
</dbReference>
<dbReference type="Pfam" id="PF00501">
    <property type="entry name" value="AMP-binding"/>
    <property type="match status" value="1"/>
</dbReference>
<dbReference type="FunFam" id="3.40.50.12780:FF:000012">
    <property type="entry name" value="Non-ribosomal peptide synthetase"/>
    <property type="match status" value="1"/>
</dbReference>
<accession>A0A8J8CJ30</accession>
<reference evidence="6" key="1">
    <citation type="submission" date="2019-12" db="EMBL/GenBank/DDBJ databases">
        <title>High-Quality draft genome sequences of three cyanobacteria isolated from the limestone walls of the Old Cathedral of Coimbra.</title>
        <authorList>
            <person name="Tiago I."/>
            <person name="Soares F."/>
            <person name="Portugal A."/>
        </authorList>
    </citation>
    <scope>NUCLEOTIDE SEQUENCE</scope>
    <source>
        <strain evidence="6">A</strain>
    </source>
</reference>
<comment type="cofactor">
    <cofactor evidence="1">
        <name>pantetheine 4'-phosphate</name>
        <dbReference type="ChEBI" id="CHEBI:47942"/>
    </cofactor>
</comment>
<dbReference type="NCBIfam" id="TIGR01746">
    <property type="entry name" value="Thioester-redct"/>
    <property type="match status" value="1"/>
</dbReference>
<dbReference type="Pfam" id="PF00668">
    <property type="entry name" value="Condensation"/>
    <property type="match status" value="1"/>
</dbReference>
<evidence type="ECO:0000256" key="4">
    <source>
        <dbReference type="ARBA" id="ARBA00022598"/>
    </source>
</evidence>
<dbReference type="InterPro" id="IPR010071">
    <property type="entry name" value="AA_adenyl_dom"/>
</dbReference>
<dbReference type="Gene3D" id="2.30.38.10">
    <property type="entry name" value="Luciferase, Domain 3"/>
    <property type="match status" value="1"/>
</dbReference>
<dbReference type="Proteomes" id="UP000646053">
    <property type="component" value="Unassembled WGS sequence"/>
</dbReference>
<keyword evidence="3" id="KW-0597">Phosphoprotein</keyword>